<dbReference type="AlphaFoldDB" id="A0A163D196"/>
<dbReference type="GeneID" id="29002842"/>
<name>A0A163D196_PHYB8</name>
<dbReference type="Proteomes" id="UP000077315">
    <property type="component" value="Unassembled WGS sequence"/>
</dbReference>
<dbReference type="InParanoid" id="A0A163D196"/>
<dbReference type="VEuPathDB" id="FungiDB:PHYBLDRAFT_68368"/>
<protein>
    <submittedName>
        <fullName evidence="2">Uncharacterized protein</fullName>
    </submittedName>
</protein>
<sequence>MMREEHLSGYLVLEFDNTLNNNNNNNNRANNSNSTSVGELSVDNTGNITFPTLSHSEEENLVAGSASTTLGEPIITLSTSDVDSARSARGSHGRRSSRGGRGSCGRRGVDHGLDSVIDQDEAIAPTQASNQVNLSWDHQSIVILLNDIIKPNYMSLIDMSNMQLKGERWNQMAETFKRHLDQHGLDMALTGTGVGGGTGEERWLFYNYVFEILRDDPSENSGINVESMVRGRCHGVTISIESRAKAAITELQRNIEVAASTSAVELSLLNTLDTNIATATLNSTNTSGPSSRLPTREYEAERDDMLFERLLGMHREIEEHSKEVLYPLADSMREENEAFQRDQQQQHQQMLETLKRVLRESDDRLLSIIGPFFNTRNRNGENNSNDNNS</sequence>
<feature type="compositionally biased region" description="Polar residues" evidence="1">
    <location>
        <begin position="34"/>
        <end position="43"/>
    </location>
</feature>
<organism evidence="2 3">
    <name type="scientific">Phycomyces blakesleeanus (strain ATCC 8743b / DSM 1359 / FGSC 10004 / NBRC 33097 / NRRL 1555)</name>
    <dbReference type="NCBI Taxonomy" id="763407"/>
    <lineage>
        <taxon>Eukaryota</taxon>
        <taxon>Fungi</taxon>
        <taxon>Fungi incertae sedis</taxon>
        <taxon>Mucoromycota</taxon>
        <taxon>Mucoromycotina</taxon>
        <taxon>Mucoromycetes</taxon>
        <taxon>Mucorales</taxon>
        <taxon>Phycomycetaceae</taxon>
        <taxon>Phycomyces</taxon>
    </lineage>
</organism>
<accession>A0A163D196</accession>
<gene>
    <name evidence="2" type="ORF">PHYBLDRAFT_68368</name>
</gene>
<feature type="compositionally biased region" description="Low complexity" evidence="1">
    <location>
        <begin position="21"/>
        <end position="33"/>
    </location>
</feature>
<proteinExistence type="predicted"/>
<feature type="region of interest" description="Disordered" evidence="1">
    <location>
        <begin position="21"/>
        <end position="43"/>
    </location>
</feature>
<feature type="region of interest" description="Disordered" evidence="1">
    <location>
        <begin position="48"/>
        <end position="67"/>
    </location>
</feature>
<feature type="region of interest" description="Disordered" evidence="1">
    <location>
        <begin position="74"/>
        <end position="111"/>
    </location>
</feature>
<evidence type="ECO:0000313" key="3">
    <source>
        <dbReference type="Proteomes" id="UP000077315"/>
    </source>
</evidence>
<keyword evidence="3" id="KW-1185">Reference proteome</keyword>
<evidence type="ECO:0000256" key="1">
    <source>
        <dbReference type="SAM" id="MobiDB-lite"/>
    </source>
</evidence>
<reference evidence="3" key="1">
    <citation type="submission" date="2015-06" db="EMBL/GenBank/DDBJ databases">
        <title>Expansion of signal transduction pathways in fungi by whole-genome duplication.</title>
        <authorList>
            <consortium name="DOE Joint Genome Institute"/>
            <person name="Corrochano L.M."/>
            <person name="Kuo A."/>
            <person name="Marcet-Houben M."/>
            <person name="Polaino S."/>
            <person name="Salamov A."/>
            <person name="Villalobos J.M."/>
            <person name="Alvarez M.I."/>
            <person name="Avalos J."/>
            <person name="Benito E.P."/>
            <person name="Benoit I."/>
            <person name="Burger G."/>
            <person name="Camino L.P."/>
            <person name="Canovas D."/>
            <person name="Cerda-Olmedo E."/>
            <person name="Cheng J.-F."/>
            <person name="Dominguez A."/>
            <person name="Elias M."/>
            <person name="Eslava A.P."/>
            <person name="Glaser F."/>
            <person name="Grimwood J."/>
            <person name="Gutierrez G."/>
            <person name="Heitman J."/>
            <person name="Henrissat B."/>
            <person name="Iturriaga E.A."/>
            <person name="Lang B.F."/>
            <person name="Lavin J.L."/>
            <person name="Lee S."/>
            <person name="Li W."/>
            <person name="Lindquist E."/>
            <person name="Lopez-Garcia S."/>
            <person name="Luque E.M."/>
            <person name="Marcos A.T."/>
            <person name="Martin J."/>
            <person name="McCluskey K."/>
            <person name="Medina H.R."/>
            <person name="Miralles-Duran A."/>
            <person name="Miyazaki A."/>
            <person name="Munoz-Torres E."/>
            <person name="Oguiza J.A."/>
            <person name="Ohm R."/>
            <person name="Olmedo M."/>
            <person name="Orejas M."/>
            <person name="Ortiz-Castellanos L."/>
            <person name="Pisabarro A.G."/>
            <person name="Rodriguez-Romero J."/>
            <person name="Ruiz-Herrera J."/>
            <person name="Ruiz-Vazquez R."/>
            <person name="Sanz C."/>
            <person name="Schackwitz W."/>
            <person name="Schmutz J."/>
            <person name="Shahriari M."/>
            <person name="Shelest E."/>
            <person name="Silva-Franco F."/>
            <person name="Soanes D."/>
            <person name="Syed K."/>
            <person name="Tagua V.G."/>
            <person name="Talbot N.J."/>
            <person name="Thon M."/>
            <person name="De vries R.P."/>
            <person name="Wiebenga A."/>
            <person name="Yadav J.S."/>
            <person name="Braun E.L."/>
            <person name="Baker S."/>
            <person name="Garre V."/>
            <person name="Horwitz B."/>
            <person name="Torres-Martinez S."/>
            <person name="Idnurm A."/>
            <person name="Herrera-Estrella A."/>
            <person name="Gabaldon T."/>
            <person name="Grigoriev I.V."/>
        </authorList>
    </citation>
    <scope>NUCLEOTIDE SEQUENCE [LARGE SCALE GENOMIC DNA]</scope>
    <source>
        <strain evidence="3">NRRL 1555(-)</strain>
    </source>
</reference>
<feature type="compositionally biased region" description="Basic residues" evidence="1">
    <location>
        <begin position="89"/>
        <end position="98"/>
    </location>
</feature>
<dbReference type="RefSeq" id="XP_018286040.1">
    <property type="nucleotide sequence ID" value="XM_018441936.1"/>
</dbReference>
<evidence type="ECO:0000313" key="2">
    <source>
        <dbReference type="EMBL" id="OAD68000.1"/>
    </source>
</evidence>
<dbReference type="EMBL" id="KV440997">
    <property type="protein sequence ID" value="OAD68000.1"/>
    <property type="molecule type" value="Genomic_DNA"/>
</dbReference>